<dbReference type="InterPro" id="IPR002156">
    <property type="entry name" value="RNaseH_domain"/>
</dbReference>
<dbReference type="AlphaFoldDB" id="A0A371GF15"/>
<dbReference type="Proteomes" id="UP000257109">
    <property type="component" value="Unassembled WGS sequence"/>
</dbReference>
<dbReference type="GO" id="GO:0003676">
    <property type="term" value="F:nucleic acid binding"/>
    <property type="evidence" value="ECO:0007669"/>
    <property type="project" value="InterPro"/>
</dbReference>
<feature type="domain" description="RNase H type-1" evidence="1">
    <location>
        <begin position="1"/>
        <end position="81"/>
    </location>
</feature>
<dbReference type="Pfam" id="PF13456">
    <property type="entry name" value="RVT_3"/>
    <property type="match status" value="1"/>
</dbReference>
<feature type="non-terminal residue" evidence="2">
    <location>
        <position position="1"/>
    </location>
</feature>
<sequence>MAEYETCTMGIMMALEYQVKKLKVFGNSTLVIYHLRGEWETWDAKLVPYHDLVKEMIESFDVVTFHHVHCEENQMVDALATLSAMVQMNEGKEMTTPAPFIVAIDAIKTPTSVQESLKDENWVQAMKEEMEELEENSTWEIVDRPKDKRVIDCRWKRCTQTYGIDYEETFSPVAKMNTMLEDFQEIFPNDIPRGLPPIRGIEHQIDFTMGFTLLKRAAYKANPKENKRIEIRHKPHREVDENKFL</sequence>
<keyword evidence="3" id="KW-1185">Reference proteome</keyword>
<reference evidence="2" key="1">
    <citation type="submission" date="2018-05" db="EMBL/GenBank/DDBJ databases">
        <title>Draft genome of Mucuna pruriens seed.</title>
        <authorList>
            <person name="Nnadi N.E."/>
            <person name="Vos R."/>
            <person name="Hasami M.H."/>
            <person name="Devisetty U.K."/>
            <person name="Aguiy J.C."/>
        </authorList>
    </citation>
    <scope>NUCLEOTIDE SEQUENCE [LARGE SCALE GENOMIC DNA]</scope>
    <source>
        <strain evidence="2">JCA_2017</strain>
    </source>
</reference>
<dbReference type="GO" id="GO:0004523">
    <property type="term" value="F:RNA-DNA hybrid ribonuclease activity"/>
    <property type="evidence" value="ECO:0007669"/>
    <property type="project" value="InterPro"/>
</dbReference>
<accession>A0A371GF15</accession>
<evidence type="ECO:0000259" key="1">
    <source>
        <dbReference type="Pfam" id="PF13456"/>
    </source>
</evidence>
<gene>
    <name evidence="2" type="ORF">CR513_29215</name>
</gene>
<proteinExistence type="predicted"/>
<name>A0A371GF15_MUCPR</name>
<dbReference type="PANTHER" id="PTHR48475:SF1">
    <property type="entry name" value="RNASE H TYPE-1 DOMAIN-CONTAINING PROTEIN"/>
    <property type="match status" value="1"/>
</dbReference>
<dbReference type="InterPro" id="IPR012337">
    <property type="entry name" value="RNaseH-like_sf"/>
</dbReference>
<dbReference type="InterPro" id="IPR036397">
    <property type="entry name" value="RNaseH_sf"/>
</dbReference>
<dbReference type="OrthoDB" id="2016287at2759"/>
<dbReference type="SUPFAM" id="SSF53098">
    <property type="entry name" value="Ribonuclease H-like"/>
    <property type="match status" value="1"/>
</dbReference>
<organism evidence="2 3">
    <name type="scientific">Mucuna pruriens</name>
    <name type="common">Velvet bean</name>
    <name type="synonym">Dolichos pruriens</name>
    <dbReference type="NCBI Taxonomy" id="157652"/>
    <lineage>
        <taxon>Eukaryota</taxon>
        <taxon>Viridiplantae</taxon>
        <taxon>Streptophyta</taxon>
        <taxon>Embryophyta</taxon>
        <taxon>Tracheophyta</taxon>
        <taxon>Spermatophyta</taxon>
        <taxon>Magnoliopsida</taxon>
        <taxon>eudicotyledons</taxon>
        <taxon>Gunneridae</taxon>
        <taxon>Pentapetalae</taxon>
        <taxon>rosids</taxon>
        <taxon>fabids</taxon>
        <taxon>Fabales</taxon>
        <taxon>Fabaceae</taxon>
        <taxon>Papilionoideae</taxon>
        <taxon>50 kb inversion clade</taxon>
        <taxon>NPAAA clade</taxon>
        <taxon>indigoferoid/millettioid clade</taxon>
        <taxon>Phaseoleae</taxon>
        <taxon>Mucuna</taxon>
    </lineage>
</organism>
<dbReference type="EMBL" id="QJKJ01005767">
    <property type="protein sequence ID" value="RDX89090.1"/>
    <property type="molecule type" value="Genomic_DNA"/>
</dbReference>
<evidence type="ECO:0000313" key="3">
    <source>
        <dbReference type="Proteomes" id="UP000257109"/>
    </source>
</evidence>
<protein>
    <submittedName>
        <fullName evidence="2">Mitochondrial protein</fullName>
    </submittedName>
</protein>
<evidence type="ECO:0000313" key="2">
    <source>
        <dbReference type="EMBL" id="RDX89090.1"/>
    </source>
</evidence>
<comment type="caution">
    <text evidence="2">The sequence shown here is derived from an EMBL/GenBank/DDBJ whole genome shotgun (WGS) entry which is preliminary data.</text>
</comment>
<dbReference type="Gene3D" id="3.30.420.10">
    <property type="entry name" value="Ribonuclease H-like superfamily/Ribonuclease H"/>
    <property type="match status" value="1"/>
</dbReference>
<dbReference type="PANTHER" id="PTHR48475">
    <property type="entry name" value="RIBONUCLEASE H"/>
    <property type="match status" value="1"/>
</dbReference>